<protein>
    <recommendedName>
        <fullName evidence="2">BTB domain-containing protein</fullName>
    </recommendedName>
</protein>
<keyword evidence="4" id="KW-1185">Reference proteome</keyword>
<dbReference type="InterPro" id="IPR000210">
    <property type="entry name" value="BTB/POZ_dom"/>
</dbReference>
<dbReference type="SMART" id="SM00225">
    <property type="entry name" value="BTB"/>
    <property type="match status" value="1"/>
</dbReference>
<dbReference type="InterPro" id="IPR011333">
    <property type="entry name" value="SKP1/BTB/POZ_sf"/>
</dbReference>
<evidence type="ECO:0000259" key="2">
    <source>
        <dbReference type="PROSITE" id="PS50097"/>
    </source>
</evidence>
<dbReference type="AlphaFoldDB" id="A0A4R0R9F5"/>
<dbReference type="Gene3D" id="3.30.710.10">
    <property type="entry name" value="Potassium Channel Kv1.1, Chain A"/>
    <property type="match status" value="1"/>
</dbReference>
<dbReference type="Proteomes" id="UP000292702">
    <property type="component" value="Unassembled WGS sequence"/>
</dbReference>
<accession>A0A4R0R9F5</accession>
<dbReference type="PROSITE" id="PS50097">
    <property type="entry name" value="BTB"/>
    <property type="match status" value="1"/>
</dbReference>
<evidence type="ECO:0000313" key="4">
    <source>
        <dbReference type="Proteomes" id="UP000292702"/>
    </source>
</evidence>
<dbReference type="EMBL" id="RWJN01000424">
    <property type="protein sequence ID" value="TCD61855.1"/>
    <property type="molecule type" value="Genomic_DNA"/>
</dbReference>
<sequence length="363" mass="41534">METSTTATKKRRIDDESPSAADASNGKSGTLKDTIERGRLWFEDGSVIMVTGNVGFKVYKGILSQHSDFFRDMFTLPQPPDSETSEGCPVVRVSDSVEDLEDMLDALYNSASRYFSDDHILTFEEISAMLQLGYKYQIEHLRHEAIRRLKQCFPEALDDFVFSGTHADLLTPSTAIPHREFPRSSTDLLLDDSIATINLSRTYGLDFLLPAAFYVCAQYDEKTIVDGLRDARGVLWKLSEEDLKRCLNGKTETRKAVRRSLQWLHSSPSEECTSRKRCQEASQRNLLQVWEKNYLDFSDALLDNSRIGRELPHRYCESCTRRAKQLYDEERSVTWNKLREYFDLPPATPVVEEEGRDDASNPP</sequence>
<dbReference type="CDD" id="cd18186">
    <property type="entry name" value="BTB_POZ_ZBTB_KLHL-like"/>
    <property type="match status" value="1"/>
</dbReference>
<dbReference type="STRING" id="92696.A0A4R0R9F5"/>
<proteinExistence type="predicted"/>
<reference evidence="3 4" key="1">
    <citation type="submission" date="2018-11" db="EMBL/GenBank/DDBJ databases">
        <title>Genome assembly of Steccherinum ochraceum LE-BIN_3174, the white-rot fungus of the Steccherinaceae family (The Residual Polyporoid clade, Polyporales, Basidiomycota).</title>
        <authorList>
            <person name="Fedorova T.V."/>
            <person name="Glazunova O.A."/>
            <person name="Landesman E.O."/>
            <person name="Moiseenko K.V."/>
            <person name="Psurtseva N.V."/>
            <person name="Savinova O.S."/>
            <person name="Shakhova N.V."/>
            <person name="Tyazhelova T.V."/>
            <person name="Vasina D.V."/>
        </authorList>
    </citation>
    <scope>NUCLEOTIDE SEQUENCE [LARGE SCALE GENOMIC DNA]</scope>
    <source>
        <strain evidence="3 4">LE-BIN_3174</strain>
    </source>
</reference>
<evidence type="ECO:0000256" key="1">
    <source>
        <dbReference type="SAM" id="MobiDB-lite"/>
    </source>
</evidence>
<feature type="domain" description="BTB" evidence="2">
    <location>
        <begin position="45"/>
        <end position="116"/>
    </location>
</feature>
<dbReference type="Pfam" id="PF00651">
    <property type="entry name" value="BTB"/>
    <property type="match status" value="1"/>
</dbReference>
<name>A0A4R0R9F5_9APHY</name>
<comment type="caution">
    <text evidence="3">The sequence shown here is derived from an EMBL/GenBank/DDBJ whole genome shotgun (WGS) entry which is preliminary data.</text>
</comment>
<organism evidence="3 4">
    <name type="scientific">Steccherinum ochraceum</name>
    <dbReference type="NCBI Taxonomy" id="92696"/>
    <lineage>
        <taxon>Eukaryota</taxon>
        <taxon>Fungi</taxon>
        <taxon>Dikarya</taxon>
        <taxon>Basidiomycota</taxon>
        <taxon>Agaricomycotina</taxon>
        <taxon>Agaricomycetes</taxon>
        <taxon>Polyporales</taxon>
        <taxon>Steccherinaceae</taxon>
        <taxon>Steccherinum</taxon>
    </lineage>
</organism>
<dbReference type="OrthoDB" id="3036049at2759"/>
<dbReference type="SUPFAM" id="SSF54695">
    <property type="entry name" value="POZ domain"/>
    <property type="match status" value="1"/>
</dbReference>
<gene>
    <name evidence="3" type="ORF">EIP91_007824</name>
</gene>
<feature type="region of interest" description="Disordered" evidence="1">
    <location>
        <begin position="1"/>
        <end position="30"/>
    </location>
</feature>
<evidence type="ECO:0000313" key="3">
    <source>
        <dbReference type="EMBL" id="TCD61855.1"/>
    </source>
</evidence>